<keyword evidence="2" id="KW-1185">Reference proteome</keyword>
<organism evidence="1 2">
    <name type="scientific">Saccharopolyspora shandongensis</name>
    <dbReference type="NCBI Taxonomy" id="418495"/>
    <lineage>
        <taxon>Bacteria</taxon>
        <taxon>Bacillati</taxon>
        <taxon>Actinomycetota</taxon>
        <taxon>Actinomycetes</taxon>
        <taxon>Pseudonocardiales</taxon>
        <taxon>Pseudonocardiaceae</taxon>
        <taxon>Saccharopolyspora</taxon>
    </lineage>
</organism>
<accession>A0A1H3GCY6</accession>
<evidence type="ECO:0000313" key="1">
    <source>
        <dbReference type="EMBL" id="SDY00927.1"/>
    </source>
</evidence>
<dbReference type="EMBL" id="FNOK01000018">
    <property type="protein sequence ID" value="SDY00927.1"/>
    <property type="molecule type" value="Genomic_DNA"/>
</dbReference>
<proteinExistence type="predicted"/>
<dbReference type="Proteomes" id="UP000199529">
    <property type="component" value="Unassembled WGS sequence"/>
</dbReference>
<reference evidence="2" key="1">
    <citation type="submission" date="2016-10" db="EMBL/GenBank/DDBJ databases">
        <authorList>
            <person name="Varghese N."/>
            <person name="Submissions S."/>
        </authorList>
    </citation>
    <scope>NUCLEOTIDE SEQUENCE [LARGE SCALE GENOMIC DNA]</scope>
    <source>
        <strain evidence="2">CGMCC 4.3530</strain>
    </source>
</reference>
<gene>
    <name evidence="1" type="ORF">SAMN05216215_1018124</name>
</gene>
<protein>
    <submittedName>
        <fullName evidence="1">Uncharacterized protein</fullName>
    </submittedName>
</protein>
<sequence>MRTVEQTSRSRTLFILRWQDGEDWGHLSAVTDAPKPVFLGFVNRALDPVFHTLSRDCSIGADGFREVWFTGTLSSATSPAR</sequence>
<evidence type="ECO:0000313" key="2">
    <source>
        <dbReference type="Proteomes" id="UP000199529"/>
    </source>
</evidence>
<dbReference type="AlphaFoldDB" id="A0A1H3GCY6"/>
<name>A0A1H3GCY6_9PSEU</name>